<feature type="compositionally biased region" description="Low complexity" evidence="9">
    <location>
        <begin position="1950"/>
        <end position="1963"/>
    </location>
</feature>
<feature type="region of interest" description="Disordered" evidence="9">
    <location>
        <begin position="1009"/>
        <end position="1030"/>
    </location>
</feature>
<feature type="compositionally biased region" description="Polar residues" evidence="9">
    <location>
        <begin position="1048"/>
        <end position="1062"/>
    </location>
</feature>
<dbReference type="SUPFAM" id="SSF49899">
    <property type="entry name" value="Concanavalin A-like lectins/glucanases"/>
    <property type="match status" value="1"/>
</dbReference>
<dbReference type="InterPro" id="IPR000203">
    <property type="entry name" value="GPS"/>
</dbReference>
<evidence type="ECO:0000256" key="8">
    <source>
        <dbReference type="PROSITE-ProRule" id="PRU01172"/>
    </source>
</evidence>
<organism evidence="14 15">
    <name type="scientific">Galemys pyrenaicus</name>
    <name type="common">Iberian desman</name>
    <name type="synonym">Pyrenean desman</name>
    <dbReference type="NCBI Taxonomy" id="202257"/>
    <lineage>
        <taxon>Eukaryota</taxon>
        <taxon>Metazoa</taxon>
        <taxon>Chordata</taxon>
        <taxon>Craniata</taxon>
        <taxon>Vertebrata</taxon>
        <taxon>Euteleostomi</taxon>
        <taxon>Mammalia</taxon>
        <taxon>Eutheria</taxon>
        <taxon>Laurasiatheria</taxon>
        <taxon>Eulipotyphla</taxon>
        <taxon>Talpidae</taxon>
        <taxon>Galemys</taxon>
    </lineage>
</organism>
<dbReference type="InterPro" id="IPR046338">
    <property type="entry name" value="GAIN_dom_sf"/>
</dbReference>
<evidence type="ECO:0000313" key="14">
    <source>
        <dbReference type="EMBL" id="KAG8507190.1"/>
    </source>
</evidence>
<keyword evidence="4" id="KW-0732">Signal</keyword>
<keyword evidence="5 10" id="KW-1133">Transmembrane helix</keyword>
<comment type="caution">
    <text evidence="8">Lacks conserved residue(s) required for the propagation of feature annotation.</text>
</comment>
<feature type="compositionally biased region" description="Low complexity" evidence="9">
    <location>
        <begin position="391"/>
        <end position="408"/>
    </location>
</feature>
<gene>
    <name evidence="14" type="ORF">J0S82_020107</name>
</gene>
<comment type="caution">
    <text evidence="14">The sequence shown here is derived from an EMBL/GenBank/DDBJ whole genome shotgun (WGS) entry which is preliminary data.</text>
</comment>
<evidence type="ECO:0000256" key="6">
    <source>
        <dbReference type="ARBA" id="ARBA00023136"/>
    </source>
</evidence>
<feature type="compositionally biased region" description="Polar residues" evidence="9">
    <location>
        <begin position="1298"/>
        <end position="1316"/>
    </location>
</feature>
<evidence type="ECO:0000256" key="3">
    <source>
        <dbReference type="ARBA" id="ARBA00022692"/>
    </source>
</evidence>
<feature type="region of interest" description="Disordered" evidence="9">
    <location>
        <begin position="682"/>
        <end position="704"/>
    </location>
</feature>
<protein>
    <submittedName>
        <fullName evidence="14">Adhesion G-protein coupled receptor G4</fullName>
    </submittedName>
</protein>
<evidence type="ECO:0000256" key="5">
    <source>
        <dbReference type="ARBA" id="ARBA00022989"/>
    </source>
</evidence>
<feature type="region of interest" description="Disordered" evidence="9">
    <location>
        <begin position="326"/>
        <end position="345"/>
    </location>
</feature>
<feature type="compositionally biased region" description="Polar residues" evidence="9">
    <location>
        <begin position="376"/>
        <end position="390"/>
    </location>
</feature>
<dbReference type="SMART" id="SM00159">
    <property type="entry name" value="PTX"/>
    <property type="match status" value="1"/>
</dbReference>
<dbReference type="PROSITE" id="PS51828">
    <property type="entry name" value="PTX_2"/>
    <property type="match status" value="1"/>
</dbReference>
<dbReference type="InterPro" id="IPR013320">
    <property type="entry name" value="ConA-like_dom_sf"/>
</dbReference>
<feature type="region of interest" description="Disordered" evidence="9">
    <location>
        <begin position="1048"/>
        <end position="1074"/>
    </location>
</feature>
<feature type="region of interest" description="Disordered" evidence="9">
    <location>
        <begin position="1414"/>
        <end position="1443"/>
    </location>
</feature>
<comment type="subcellular location">
    <subcellularLocation>
        <location evidence="1">Membrane</location>
        <topology evidence="1">Multi-pass membrane protein</topology>
    </subcellularLocation>
</comment>
<evidence type="ECO:0000259" key="13">
    <source>
        <dbReference type="PROSITE" id="PS51828"/>
    </source>
</evidence>
<feature type="domain" description="GAIN-B" evidence="11">
    <location>
        <begin position="2374"/>
        <end position="2691"/>
    </location>
</feature>
<feature type="compositionally biased region" description="Polar residues" evidence="9">
    <location>
        <begin position="1247"/>
        <end position="1266"/>
    </location>
</feature>
<keyword evidence="15" id="KW-1185">Reference proteome</keyword>
<feature type="transmembrane region" description="Helical" evidence="10">
    <location>
        <begin position="2898"/>
        <end position="2916"/>
    </location>
</feature>
<feature type="domain" description="Pentraxin (PTX)" evidence="13">
    <location>
        <begin position="16"/>
        <end position="215"/>
    </location>
</feature>
<proteinExistence type="inferred from homology"/>
<dbReference type="OrthoDB" id="10037534at2759"/>
<dbReference type="InterPro" id="IPR017981">
    <property type="entry name" value="GPCR_2-like_7TM"/>
</dbReference>
<accession>A0A8J5ZYM3</accession>
<feature type="transmembrane region" description="Helical" evidence="10">
    <location>
        <begin position="2922"/>
        <end position="2944"/>
    </location>
</feature>
<dbReference type="Gene3D" id="1.20.1070.10">
    <property type="entry name" value="Rhodopsin 7-helix transmembrane proteins"/>
    <property type="match status" value="1"/>
</dbReference>
<evidence type="ECO:0000313" key="15">
    <source>
        <dbReference type="Proteomes" id="UP000700334"/>
    </source>
</evidence>
<dbReference type="PROSITE" id="PS50221">
    <property type="entry name" value="GAIN_B"/>
    <property type="match status" value="1"/>
</dbReference>
<sequence length="3034" mass="326703">MPHKAQGTEADGLSLKGKRLDFYAGADTNVSLTTAVPELSRFTTCVDLVFTAENTSDWVAFSYITNDTFLGIEDIDLGLGGNHQQLILYKMGKIFYIHHPLTPLHWHTVCLIWDGMKGRLELFLNKERILVMMDQPQNLAPNGTLILGHLFKKGDSQVTRVVPIFSGSLYYFQLWDRILENEEFMKCLDGNIVSWEEDVWLSNKITPAVDTRLRCWLSQSLDVVFTKCLEVVSEDITIQTTHSQQIDLTTPSQIAALKPEKTAYSTVMPKSMSAFATNYATISYSNTTSSFLKTTTPFFLRTSTTDVATSAADILSTSMAITLPTQSTSMSPTTNSMKITKSPRTTKMSKTIATEIFHPTTMTNFLHTSTFTKNSITSKPSVTGSQSAAVKTTSLSSSKESSSKSTTSWPKDRSTDIGTLPVPTTSQEFLASAASGTVHCSTVEQTSATTTSAAASELVLTWTAPGDSIFPRNQTASTLATTDKNAAVTVYPVTLPAGPTEMTSAVRTAETESTSGNFQDVSSYRVEDTMSTFMPEETSSMSLSFRTSSPFVSTQSVQTVIRADTPTTRATFAPGTTLAPTVAETTLSLTITGPVSTQNTPTGDENTLPLLSTSSASISKVAESEPTSITDNGAHLFSTRESAWPSRPDQTLLTSAFHGSTSDLDRSSTTPRIFTPAETFTDSEASTATGATATGSDAATDRDTTVLSKRTSPWLATFPTVSETTSVTKRPECKLTTSPLKTTPTATVTGQELLSTPKGTVVPPVDRLSTVSDTELHFSTESASETTQTEARGTVAFGETTALAPESATTQRFSITVTKKETTSHYLSGKLTVAVTAEVLPSATVMEATDESAQVMTTSVPVSPFSDVENSNTSLDNAIATTEARGSWLSTKAMKTTSKSSYNGTTETFNSIHTYTAHRTSETPPTGNSTPSPTSESTQTFPEPLDASTAMISEDSFATNPASRTLTSLSAGTFPPQATATHYSATPGPIAHMSSLPVNNPAVTSVGVSKETKVTMPKLSTPPRASSTSVLSDASLLSSATVNVTSVPPLAQTSSTKSNTVSTDRDSGHTASEVTVISVRMTPTAVPSLTEAPVPSLTPLTPVAMKTEATLLSTSTDIVTPSTPTSAGSKSLPVNTPVVSSTTVISYMSTPVATQPISQVGETSTHAVSFPYTFSGGGDVVSLATADTTETSVVDENITSHSSSNKLTNSVDGHISQSSTHLVSLPVSTLLVTGISTLSSGKEDNTTKVTEASPSKNSFTSNSHSTLPLEMTDTRFIETTKISSHQSNAPSEIPSVTPPNGISVSSPTSGSAQTTPTLTLSHTVDVHSSETPTSLGKTTVPSHVLTITTFSSPENDMQTLSVYTPRTEKMTVSTISVTHPVSYHQDTSFIDTSIGRTNKITNPVNISPTVSHLLSPRTQPEVTSVVSPISENKQTSSEFRSPSTMGLSSVNFTMLSTDRTTTVLSAQNVPTTLVEKTSMTTSIPTKQMSSLPVNVTVFTSKRVSDPSPIQMTKSSKTAHTDCLKSPFIATSGSMSETSSIPVSDAAFSPPADTSTSVGSFSTSLSSIAPKTAVTIQTPTWDVTPGTFTGPSSKSTMVSSAVTTSEMREVSSRITPPSFSFPTEPTFPSLKTIPTTIVTGIFTPLIDTTASSPRSSKNTEAISSIPKSTFLLYLSTTQQPSQGGEATTLDILPGITNSSLSTVKSGGVTALTSSYSRTTAPESASPSFLEYTRFPIFDYLQEHSWIHKVTPSSLTSFLSSPHSAEAEISASKTLPPSTSQMAELPALGIRTTSSNTHSLFMTSWNTPTAKDSQFPISSTAHVLTPNKVETETPYPVPESLTTFTTSQTALVSGNVMEMSSISSSGILPTLGMSENPSLSMSLPKSTFLTSGMAPTHLFTNFTTLPFAASTTLTEATPSSAVGGITTNFSTSPPLSVRMTDDSIYISKSPEASSRTAATANSRTAPQPPSFSIMSRLPPTTGHTPPTGSTPLTNPIISAWSRIPVASVSPTLVLPTTALDSLPNITTATSMATGSSFLRISTGMTHRSTATGSSLLSSSLPTRLDSRSSFLSTETLTSPVAAESTVSFYNIKMSFSVFDEESSILITSVLEEISETWLNSIFQDSEFAIANLAVQIKSRCVCQVIIKANSSLPSTELISKIKSKIHGNFTQDQLTLSIKSEHVAVEKLEPGTCKADETASKYKGTYKWLLTNPTETAQTRCIKNEDGNAVRTCSISINNGRSQWEKPKLKQCKLLQELPDNIMDLANITISDENAEEVAEHILSLINESPPLDEDEIKIIVSKVSDISHCDEISMNLTQTVLQIINAVLGKQHSSAPELHGVNNEILRIIEHVGHKMEFSGRTANLTVARLALAVLRVDHTFEGTAFSIRSYKEGTDPEIYLGNVPLERVLASIYLPKSLRTRIPLSNLQTILFNFFGQTSLFKVKNATKTLTTYVVSASVSNISIQNLADPVVVTLQHIGGNQVLILEGKKENIRLGCEPQIPKFHQKHIIPELTIRSPLLGLTPEVHGKFLCLLIFSQTHTRSPCKYFKTTHKWFKRVCPLFENTLKMKTLYCVVTVVTHKEGRLPQIFLFSRTMIEFIVPFGIWGITRFGMLLSSISPSSLLDCVTVGCPFALLGHLSFYLFTEEIRVLDGQGGWNSSGCKVKETNVNRTVCQCDHLTHFGVLMDLSRSAMDAVNEWILTLITYIGCGISSIFLGVVMVTYIAFHKLRRDHPSKILINLCTALLLLNLVFLVNSWLSSFQKAGLCITTAVALHYSLLASLTWMGLEAVHMYFALIRVFNIYIPHYMLKFCLVGWGIPAIVVAIILAVNKDVYGTAGSTTLFCWIKDDSAFYGSVVAYFCLIFLMNLSTFCTVLAQLNSMKSPNQKTRQKIIHDLRGTMSLTFLLGLTWGFAFFAWGPVRILFSYLFAISNTLQGFFIFVFHCVMKESVREQWQIHLYCGWLRLDNSSDGISRHGLSVVYKQERRARTFQHKLLTPSLRSTATNSTFKTLGSAQGTPSEICFPNGERKSNVVSI</sequence>
<feature type="region of interest" description="Disordered" evidence="9">
    <location>
        <begin position="1238"/>
        <end position="1266"/>
    </location>
</feature>
<keyword evidence="7" id="KW-1015">Disulfide bond</keyword>
<feature type="region of interest" description="Disordered" evidence="9">
    <location>
        <begin position="1947"/>
        <end position="1987"/>
    </location>
</feature>
<evidence type="ECO:0000256" key="1">
    <source>
        <dbReference type="ARBA" id="ARBA00004141"/>
    </source>
</evidence>
<dbReference type="Pfam" id="PF01825">
    <property type="entry name" value="GPS"/>
    <property type="match status" value="1"/>
</dbReference>
<dbReference type="PROSITE" id="PS50261">
    <property type="entry name" value="G_PROTEIN_RECEP_F2_4"/>
    <property type="match status" value="1"/>
</dbReference>
<keyword evidence="6 10" id="KW-0472">Membrane</keyword>
<dbReference type="InterPro" id="IPR017983">
    <property type="entry name" value="GPCR_2_secretin-like_CS"/>
</dbReference>
<dbReference type="InterPro" id="IPR000832">
    <property type="entry name" value="GPCR_2_secretin-like"/>
</dbReference>
<feature type="compositionally biased region" description="Low complexity" evidence="9">
    <location>
        <begin position="682"/>
        <end position="698"/>
    </location>
</feature>
<feature type="region of interest" description="Disordered" evidence="9">
    <location>
        <begin position="916"/>
        <end position="942"/>
    </location>
</feature>
<feature type="domain" description="G-protein coupled receptors family 2 profile 2" evidence="12">
    <location>
        <begin position="2700"/>
        <end position="2946"/>
    </location>
</feature>
<reference evidence="14" key="1">
    <citation type="journal article" date="2021" name="Evol. Appl.">
        <title>The genome of the Pyrenean desman and the effects of bottlenecks and inbreeding on the genomic landscape of an endangered species.</title>
        <authorList>
            <person name="Escoda L."/>
            <person name="Castresana J."/>
        </authorList>
    </citation>
    <scope>NUCLEOTIDE SEQUENCE</scope>
    <source>
        <strain evidence="14">IBE-C5619</strain>
    </source>
</reference>
<feature type="region of interest" description="Disordered" evidence="9">
    <location>
        <begin position="1283"/>
        <end position="1316"/>
    </location>
</feature>
<dbReference type="Gene3D" id="2.60.220.50">
    <property type="match status" value="1"/>
</dbReference>
<dbReference type="Gene3D" id="2.60.120.200">
    <property type="match status" value="1"/>
</dbReference>
<keyword evidence="14" id="KW-0675">Receptor</keyword>
<evidence type="ECO:0000259" key="12">
    <source>
        <dbReference type="PROSITE" id="PS50261"/>
    </source>
</evidence>
<evidence type="ECO:0000256" key="7">
    <source>
        <dbReference type="ARBA" id="ARBA00023157"/>
    </source>
</evidence>
<evidence type="ECO:0000256" key="9">
    <source>
        <dbReference type="SAM" id="MobiDB-lite"/>
    </source>
</evidence>
<dbReference type="FunFam" id="1.20.1070.10:FF:000234">
    <property type="entry name" value="adhesion G-protein coupled receptor G4"/>
    <property type="match status" value="1"/>
</dbReference>
<dbReference type="InterPro" id="IPR057244">
    <property type="entry name" value="GAIN_B"/>
</dbReference>
<dbReference type="GO" id="GO:0007166">
    <property type="term" value="P:cell surface receptor signaling pathway"/>
    <property type="evidence" value="ECO:0007669"/>
    <property type="project" value="InterPro"/>
</dbReference>
<feature type="transmembrane region" description="Helical" evidence="10">
    <location>
        <begin position="2737"/>
        <end position="2757"/>
    </location>
</feature>
<dbReference type="PANTHER" id="PTHR12011">
    <property type="entry name" value="ADHESION G-PROTEIN COUPLED RECEPTOR"/>
    <property type="match status" value="1"/>
</dbReference>
<keyword evidence="3 10" id="KW-0812">Transmembrane</keyword>
<dbReference type="InterPro" id="IPR001759">
    <property type="entry name" value="PTX_dom"/>
</dbReference>
<evidence type="ECO:0000256" key="10">
    <source>
        <dbReference type="SAM" id="Phobius"/>
    </source>
</evidence>
<dbReference type="GO" id="GO:0007189">
    <property type="term" value="P:adenylate cyclase-activating G protein-coupled receptor signaling pathway"/>
    <property type="evidence" value="ECO:0007669"/>
    <property type="project" value="TreeGrafter"/>
</dbReference>
<feature type="compositionally biased region" description="Low complexity" evidence="9">
    <location>
        <begin position="922"/>
        <end position="942"/>
    </location>
</feature>
<feature type="transmembrane region" description="Helical" evidence="10">
    <location>
        <begin position="2806"/>
        <end position="2829"/>
    </location>
</feature>
<feature type="transmembrane region" description="Helical" evidence="10">
    <location>
        <begin position="2698"/>
        <end position="2725"/>
    </location>
</feature>
<name>A0A8J5ZYM3_GALPY</name>
<dbReference type="Proteomes" id="UP000700334">
    <property type="component" value="Unassembled WGS sequence"/>
</dbReference>
<comment type="similarity">
    <text evidence="2">Belongs to the G-protein coupled receptor 2 family. Adhesion G-protein coupled receptor (ADGR) subfamily.</text>
</comment>
<dbReference type="Pfam" id="PF00002">
    <property type="entry name" value="7tm_2"/>
    <property type="match status" value="1"/>
</dbReference>
<dbReference type="EMBL" id="JAGFMF010012119">
    <property type="protein sequence ID" value="KAG8507190.1"/>
    <property type="molecule type" value="Genomic_DNA"/>
</dbReference>
<dbReference type="CDD" id="cd15997">
    <property type="entry name" value="7tmB2_GPR112"/>
    <property type="match status" value="1"/>
</dbReference>
<evidence type="ECO:0000256" key="2">
    <source>
        <dbReference type="ARBA" id="ARBA00007343"/>
    </source>
</evidence>
<feature type="compositionally biased region" description="Low complexity" evidence="9">
    <location>
        <begin position="1975"/>
        <end position="1987"/>
    </location>
</feature>
<dbReference type="FunFam" id="2.60.120.200:FF:000172">
    <property type="entry name" value="Adhesion G protein-coupled receptor G4"/>
    <property type="match status" value="1"/>
</dbReference>
<dbReference type="PROSITE" id="PS00650">
    <property type="entry name" value="G_PROTEIN_RECEP_F2_2"/>
    <property type="match status" value="1"/>
</dbReference>
<feature type="transmembrane region" description="Helical" evidence="10">
    <location>
        <begin position="2849"/>
        <end position="2877"/>
    </location>
</feature>
<dbReference type="PRINTS" id="PR00249">
    <property type="entry name" value="GPCRSECRETIN"/>
</dbReference>
<evidence type="ECO:0000256" key="4">
    <source>
        <dbReference type="ARBA" id="ARBA00022729"/>
    </source>
</evidence>
<dbReference type="GO" id="GO:0004930">
    <property type="term" value="F:G protein-coupled receptor activity"/>
    <property type="evidence" value="ECO:0007669"/>
    <property type="project" value="InterPro"/>
</dbReference>
<dbReference type="GO" id="GO:0005886">
    <property type="term" value="C:plasma membrane"/>
    <property type="evidence" value="ECO:0007669"/>
    <property type="project" value="TreeGrafter"/>
</dbReference>
<feature type="transmembrane region" description="Helical" evidence="10">
    <location>
        <begin position="2777"/>
        <end position="2799"/>
    </location>
</feature>
<evidence type="ECO:0000259" key="11">
    <source>
        <dbReference type="PROSITE" id="PS50221"/>
    </source>
</evidence>
<dbReference type="SMART" id="SM00303">
    <property type="entry name" value="GPS"/>
    <property type="match status" value="1"/>
</dbReference>
<dbReference type="PANTHER" id="PTHR12011:SF277">
    <property type="entry name" value="ADHESION G-PROTEIN COUPLED RECEPTOR G4"/>
    <property type="match status" value="1"/>
</dbReference>
<feature type="region of interest" description="Disordered" evidence="9">
    <location>
        <begin position="376"/>
        <end position="422"/>
    </location>
</feature>